<gene>
    <name evidence="1" type="ORF">CURHAP_LOCUS44646</name>
</gene>
<accession>A0A6J5VFB2</accession>
<dbReference type="AlphaFoldDB" id="A0A6J5VFB2"/>
<sequence>MASTDASKALFLFNFHIRYLGARPSCYFASTGGSWRHLAWKSRLVMVLEGNGDLSYCYFKVREVSAALNWGLLY</sequence>
<organism evidence="1 2">
    <name type="scientific">Prunus armeniaca</name>
    <name type="common">Apricot</name>
    <name type="synonym">Armeniaca vulgaris</name>
    <dbReference type="NCBI Taxonomy" id="36596"/>
    <lineage>
        <taxon>Eukaryota</taxon>
        <taxon>Viridiplantae</taxon>
        <taxon>Streptophyta</taxon>
        <taxon>Embryophyta</taxon>
        <taxon>Tracheophyta</taxon>
        <taxon>Spermatophyta</taxon>
        <taxon>Magnoliopsida</taxon>
        <taxon>eudicotyledons</taxon>
        <taxon>Gunneridae</taxon>
        <taxon>Pentapetalae</taxon>
        <taxon>rosids</taxon>
        <taxon>fabids</taxon>
        <taxon>Rosales</taxon>
        <taxon>Rosaceae</taxon>
        <taxon>Amygdaloideae</taxon>
        <taxon>Amygdaleae</taxon>
        <taxon>Prunus</taxon>
    </lineage>
</organism>
<evidence type="ECO:0000313" key="2">
    <source>
        <dbReference type="Proteomes" id="UP000507222"/>
    </source>
</evidence>
<proteinExistence type="predicted"/>
<name>A0A6J5VFB2_PRUAR</name>
<dbReference type="EMBL" id="CAEKDK010000007">
    <property type="protein sequence ID" value="CAB4286882.1"/>
    <property type="molecule type" value="Genomic_DNA"/>
</dbReference>
<dbReference type="Proteomes" id="UP000507222">
    <property type="component" value="Unassembled WGS sequence"/>
</dbReference>
<reference evidence="1 2" key="1">
    <citation type="submission" date="2020-05" db="EMBL/GenBank/DDBJ databases">
        <authorList>
            <person name="Campoy J."/>
            <person name="Schneeberger K."/>
            <person name="Spophaly S."/>
        </authorList>
    </citation>
    <scope>NUCLEOTIDE SEQUENCE [LARGE SCALE GENOMIC DNA]</scope>
    <source>
        <strain evidence="1">PruArmRojPasFocal</strain>
    </source>
</reference>
<evidence type="ECO:0000313" key="1">
    <source>
        <dbReference type="EMBL" id="CAB4286882.1"/>
    </source>
</evidence>
<protein>
    <submittedName>
        <fullName evidence="1">Uncharacterized protein</fullName>
    </submittedName>
</protein>